<dbReference type="PROSITE" id="PS50850">
    <property type="entry name" value="MFS"/>
    <property type="match status" value="1"/>
</dbReference>
<dbReference type="InterPro" id="IPR011701">
    <property type="entry name" value="MFS"/>
</dbReference>
<feature type="signal peptide" evidence="8">
    <location>
        <begin position="1"/>
        <end position="23"/>
    </location>
</feature>
<dbReference type="AlphaFoldDB" id="A0A9P9W8Q2"/>
<feature type="transmembrane region" description="Helical" evidence="7">
    <location>
        <begin position="153"/>
        <end position="174"/>
    </location>
</feature>
<dbReference type="PANTHER" id="PTHR11360:SF224">
    <property type="entry name" value="MAJOR FACILITATOR SUPERFAMILY (MFS) PROFILE DOMAIN-CONTAINING PROTEIN-RELATED"/>
    <property type="match status" value="1"/>
</dbReference>
<proteinExistence type="inferred from homology"/>
<comment type="caution">
    <text evidence="11">The sequence shown here is derived from an EMBL/GenBank/DDBJ whole genome shotgun (WGS) entry which is preliminary data.</text>
</comment>
<dbReference type="GO" id="GO:0022857">
    <property type="term" value="F:transmembrane transporter activity"/>
    <property type="evidence" value="ECO:0007669"/>
    <property type="project" value="InterPro"/>
</dbReference>
<evidence type="ECO:0000256" key="2">
    <source>
        <dbReference type="ARBA" id="ARBA00006727"/>
    </source>
</evidence>
<dbReference type="Pfam" id="PF07690">
    <property type="entry name" value="MFS_1"/>
    <property type="match status" value="1"/>
</dbReference>
<feature type="chain" id="PRO_5040653988" description="Major facilitator superfamily (MFS) profile domain-containing protein" evidence="8">
    <location>
        <begin position="24"/>
        <end position="184"/>
    </location>
</feature>
<comment type="subcellular location">
    <subcellularLocation>
        <location evidence="1">Membrane</location>
        <topology evidence="1">Multi-pass membrane protein</topology>
    </subcellularLocation>
</comment>
<dbReference type="GO" id="GO:0016020">
    <property type="term" value="C:membrane"/>
    <property type="evidence" value="ECO:0007669"/>
    <property type="project" value="UniProtKB-SubCell"/>
</dbReference>
<feature type="transmembrane region" description="Helical" evidence="7">
    <location>
        <begin position="89"/>
        <end position="112"/>
    </location>
</feature>
<keyword evidence="5 7" id="KW-1133">Transmembrane helix</keyword>
<dbReference type="InterPro" id="IPR020846">
    <property type="entry name" value="MFS_dom"/>
</dbReference>
<dbReference type="EMBL" id="JAFIMR010000069">
    <property type="protein sequence ID" value="KAI1850484.1"/>
    <property type="molecule type" value="Genomic_DNA"/>
</dbReference>
<dbReference type="Proteomes" id="UP000829685">
    <property type="component" value="Unassembled WGS sequence"/>
</dbReference>
<evidence type="ECO:0000259" key="9">
    <source>
        <dbReference type="PROSITE" id="PS50850"/>
    </source>
</evidence>
<keyword evidence="3" id="KW-0813">Transport</keyword>
<keyword evidence="8" id="KW-0732">Signal</keyword>
<evidence type="ECO:0000256" key="6">
    <source>
        <dbReference type="ARBA" id="ARBA00023136"/>
    </source>
</evidence>
<keyword evidence="4 7" id="KW-0812">Transmembrane</keyword>
<organism evidence="11 12">
    <name type="scientific">Neoarthrinium moseri</name>
    <dbReference type="NCBI Taxonomy" id="1658444"/>
    <lineage>
        <taxon>Eukaryota</taxon>
        <taxon>Fungi</taxon>
        <taxon>Dikarya</taxon>
        <taxon>Ascomycota</taxon>
        <taxon>Pezizomycotina</taxon>
        <taxon>Sordariomycetes</taxon>
        <taxon>Xylariomycetidae</taxon>
        <taxon>Amphisphaeriales</taxon>
        <taxon>Apiosporaceae</taxon>
        <taxon>Neoarthrinium</taxon>
    </lineage>
</organism>
<evidence type="ECO:0000313" key="12">
    <source>
        <dbReference type="Proteomes" id="UP000829685"/>
    </source>
</evidence>
<comment type="similarity">
    <text evidence="2">Belongs to the major facilitator superfamily. Monocarboxylate porter (TC 2.A.1.13) family.</text>
</comment>
<keyword evidence="12" id="KW-1185">Reference proteome</keyword>
<evidence type="ECO:0000313" key="10">
    <source>
        <dbReference type="EMBL" id="KAI1845441.1"/>
    </source>
</evidence>
<protein>
    <recommendedName>
        <fullName evidence="9">Major facilitator superfamily (MFS) profile domain-containing protein</fullName>
    </recommendedName>
</protein>
<feature type="transmembrane region" description="Helical" evidence="7">
    <location>
        <begin position="64"/>
        <end position="83"/>
    </location>
</feature>
<feature type="transmembrane region" description="Helical" evidence="7">
    <location>
        <begin position="33"/>
        <end position="52"/>
    </location>
</feature>
<dbReference type="Gene3D" id="1.20.1250.20">
    <property type="entry name" value="MFS general substrate transporter like domains"/>
    <property type="match status" value="1"/>
</dbReference>
<dbReference type="PANTHER" id="PTHR11360">
    <property type="entry name" value="MONOCARBOXYLATE TRANSPORTER"/>
    <property type="match status" value="1"/>
</dbReference>
<evidence type="ECO:0000313" key="11">
    <source>
        <dbReference type="EMBL" id="KAI1850484.1"/>
    </source>
</evidence>
<evidence type="ECO:0000256" key="7">
    <source>
        <dbReference type="SAM" id="Phobius"/>
    </source>
</evidence>
<name>A0A9P9W8Q2_9PEZI</name>
<feature type="domain" description="Major facilitator superfamily (MFS) profile" evidence="9">
    <location>
        <begin position="1"/>
        <end position="184"/>
    </location>
</feature>
<dbReference type="InterPro" id="IPR036259">
    <property type="entry name" value="MFS_trans_sf"/>
</dbReference>
<accession>A0A9P9W8Q2</accession>
<evidence type="ECO:0000256" key="8">
    <source>
        <dbReference type="SAM" id="SignalP"/>
    </source>
</evidence>
<evidence type="ECO:0000256" key="1">
    <source>
        <dbReference type="ARBA" id="ARBA00004141"/>
    </source>
</evidence>
<keyword evidence="6 7" id="KW-0472">Membrane</keyword>
<evidence type="ECO:0000256" key="3">
    <source>
        <dbReference type="ARBA" id="ARBA00022448"/>
    </source>
</evidence>
<dbReference type="SUPFAM" id="SSF103473">
    <property type="entry name" value="MFS general substrate transporter"/>
    <property type="match status" value="1"/>
</dbReference>
<evidence type="ECO:0000256" key="5">
    <source>
        <dbReference type="ARBA" id="ARBA00022989"/>
    </source>
</evidence>
<feature type="transmembrane region" description="Helical" evidence="7">
    <location>
        <begin position="124"/>
        <end position="147"/>
    </location>
</feature>
<dbReference type="InterPro" id="IPR050327">
    <property type="entry name" value="Proton-linked_MCT"/>
</dbReference>
<gene>
    <name evidence="11" type="ORF">JX265_013376</name>
    <name evidence="10" type="ORF">JX265_014081</name>
</gene>
<evidence type="ECO:0000256" key="4">
    <source>
        <dbReference type="ARBA" id="ARBA00022692"/>
    </source>
</evidence>
<dbReference type="EMBL" id="JAFIMR010000187">
    <property type="protein sequence ID" value="KAI1845441.1"/>
    <property type="molecule type" value="Genomic_DNA"/>
</dbReference>
<reference evidence="11" key="1">
    <citation type="submission" date="2021-03" db="EMBL/GenBank/DDBJ databases">
        <title>Revisited historic fungal species revealed as producer of novel bioactive compounds through whole genome sequencing and comparative genomics.</title>
        <authorList>
            <person name="Vignolle G.A."/>
            <person name="Hochenegger N."/>
            <person name="Mach R.L."/>
            <person name="Mach-Aigner A.R."/>
            <person name="Javad Rahimi M."/>
            <person name="Salim K.A."/>
            <person name="Chan C.M."/>
            <person name="Lim L.B.L."/>
            <person name="Cai F."/>
            <person name="Druzhinina I.S."/>
            <person name="U'Ren J.M."/>
            <person name="Derntl C."/>
        </authorList>
    </citation>
    <scope>NUCLEOTIDE SEQUENCE</scope>
    <source>
        <strain evidence="11">TUCIM 5799</strain>
    </source>
</reference>
<sequence>MLGLASFLFSLVMYAIETYIVEAAIDRAMAYDQASYLVAVMNGAGLFGRILCNYAADSIGRLNSTLVAVFCTSASILALWLPAQSSGTMIAFAVVSGLGGNVTLSMFPVLVASMASLDELGSRIGVNMFASGLAALLGPPATGAVISRGGFQLAAGCLGGCCVVSGLFTTTLRIRLGIKQGWNK</sequence>